<dbReference type="Proteomes" id="UP000828390">
    <property type="component" value="Unassembled WGS sequence"/>
</dbReference>
<evidence type="ECO:0000313" key="2">
    <source>
        <dbReference type="Proteomes" id="UP000828390"/>
    </source>
</evidence>
<reference evidence="1" key="1">
    <citation type="journal article" date="2019" name="bioRxiv">
        <title>The Genome of the Zebra Mussel, Dreissena polymorpha: A Resource for Invasive Species Research.</title>
        <authorList>
            <person name="McCartney M.A."/>
            <person name="Auch B."/>
            <person name="Kono T."/>
            <person name="Mallez S."/>
            <person name="Zhang Y."/>
            <person name="Obille A."/>
            <person name="Becker A."/>
            <person name="Abrahante J.E."/>
            <person name="Garbe J."/>
            <person name="Badalamenti J.P."/>
            <person name="Herman A."/>
            <person name="Mangelson H."/>
            <person name="Liachko I."/>
            <person name="Sullivan S."/>
            <person name="Sone E.D."/>
            <person name="Koren S."/>
            <person name="Silverstein K.A.T."/>
            <person name="Beckman K.B."/>
            <person name="Gohl D.M."/>
        </authorList>
    </citation>
    <scope>NUCLEOTIDE SEQUENCE</scope>
    <source>
        <strain evidence="1">Duluth1</strain>
        <tissue evidence="1">Whole animal</tissue>
    </source>
</reference>
<comment type="caution">
    <text evidence="1">The sequence shown here is derived from an EMBL/GenBank/DDBJ whole genome shotgun (WGS) entry which is preliminary data.</text>
</comment>
<gene>
    <name evidence="1" type="ORF">DPMN_094576</name>
</gene>
<keyword evidence="2" id="KW-1185">Reference proteome</keyword>
<dbReference type="InterPro" id="IPR011042">
    <property type="entry name" value="6-blade_b-propeller_TolB-like"/>
</dbReference>
<protein>
    <submittedName>
        <fullName evidence="1">Uncharacterized protein</fullName>
    </submittedName>
</protein>
<dbReference type="Gene3D" id="2.120.10.30">
    <property type="entry name" value="TolB, C-terminal domain"/>
    <property type="match status" value="1"/>
</dbReference>
<proteinExistence type="predicted"/>
<dbReference type="EMBL" id="JAIWYP010000003">
    <property type="protein sequence ID" value="KAH3852080.1"/>
    <property type="molecule type" value="Genomic_DNA"/>
</dbReference>
<dbReference type="SUPFAM" id="SSF101898">
    <property type="entry name" value="NHL repeat"/>
    <property type="match status" value="1"/>
</dbReference>
<reference evidence="1" key="2">
    <citation type="submission" date="2020-11" db="EMBL/GenBank/DDBJ databases">
        <authorList>
            <person name="McCartney M.A."/>
            <person name="Auch B."/>
            <person name="Kono T."/>
            <person name="Mallez S."/>
            <person name="Becker A."/>
            <person name="Gohl D.M."/>
            <person name="Silverstein K.A.T."/>
            <person name="Koren S."/>
            <person name="Bechman K.B."/>
            <person name="Herman A."/>
            <person name="Abrahante J.E."/>
            <person name="Garbe J."/>
        </authorList>
    </citation>
    <scope>NUCLEOTIDE SEQUENCE</scope>
    <source>
        <strain evidence="1">Duluth1</strain>
        <tissue evidence="1">Whole animal</tissue>
    </source>
</reference>
<organism evidence="1 2">
    <name type="scientific">Dreissena polymorpha</name>
    <name type="common">Zebra mussel</name>
    <name type="synonym">Mytilus polymorpha</name>
    <dbReference type="NCBI Taxonomy" id="45954"/>
    <lineage>
        <taxon>Eukaryota</taxon>
        <taxon>Metazoa</taxon>
        <taxon>Spiralia</taxon>
        <taxon>Lophotrochozoa</taxon>
        <taxon>Mollusca</taxon>
        <taxon>Bivalvia</taxon>
        <taxon>Autobranchia</taxon>
        <taxon>Heteroconchia</taxon>
        <taxon>Euheterodonta</taxon>
        <taxon>Imparidentia</taxon>
        <taxon>Neoheterodontei</taxon>
        <taxon>Myida</taxon>
        <taxon>Dreissenoidea</taxon>
        <taxon>Dreissenidae</taxon>
        <taxon>Dreissena</taxon>
    </lineage>
</organism>
<name>A0A9D4L4Z9_DREPO</name>
<evidence type="ECO:0000313" key="1">
    <source>
        <dbReference type="EMBL" id="KAH3852080.1"/>
    </source>
</evidence>
<dbReference type="AlphaFoldDB" id="A0A9D4L4Z9"/>
<accession>A0A9D4L4Z9</accession>
<sequence length="168" mass="18906">MKGRKLQLPHECRGLAPHQGDLYVTSGKALFKYDLTGTLVEKMHRDTSSIVTVWRCALSLSGDRIYVTNKSQHKLLTLARDWTVISTFTDSELQGPWGVHVTPAGQVLVCYQSSKTVIQVDREGKKKIATLATEKDGLKSPWTVFYNWKSGNVIVGHYSEHILVFKCK</sequence>